<dbReference type="InterPro" id="IPR027417">
    <property type="entry name" value="P-loop_NTPase"/>
</dbReference>
<feature type="domain" description="FtsK" evidence="4">
    <location>
        <begin position="93"/>
        <end position="278"/>
    </location>
</feature>
<keyword evidence="1" id="KW-0547">Nucleotide-binding</keyword>
<dbReference type="Pfam" id="PF01580">
    <property type="entry name" value="FtsK_SpoIIIE"/>
    <property type="match status" value="1"/>
</dbReference>
<gene>
    <name evidence="5" type="ORF">UFOPK1618_00231</name>
</gene>
<evidence type="ECO:0000256" key="3">
    <source>
        <dbReference type="SAM" id="Phobius"/>
    </source>
</evidence>
<sequence length="318" mass="35105">MQFAWLAPSLLFGIYLGATTGAWHMLVMSSMTAVAWIAIKRFTVAREVDLSQPVTISGTEAWIGDYQLPKLEIFWKREWHDLVYRAYLAKDAQPEFTLDLQLETQGVHALIVGPTGAGKSELLKLLLQKIISAQPSCELTLFDYKGGATFGRFTNLAQVKRLVTDIDGHPDEEPWQLLRAEVGRRELALAAKGASRIEDLQRWGIPMPRHYIFIDELAAVISNNPLASAAITVVATRGRSLGIHLIMATQSAQSVPRAIMTNLRTRIALAETDPIDLAQLNLKKPPSSDPFPAGWASGWLQLPSSSSTQFIFPIGAVF</sequence>
<dbReference type="AlphaFoldDB" id="A0A6J6CXG4"/>
<dbReference type="GO" id="GO:0005524">
    <property type="term" value="F:ATP binding"/>
    <property type="evidence" value="ECO:0007669"/>
    <property type="project" value="UniProtKB-KW"/>
</dbReference>
<evidence type="ECO:0000256" key="1">
    <source>
        <dbReference type="ARBA" id="ARBA00022741"/>
    </source>
</evidence>
<dbReference type="PANTHER" id="PTHR22683:SF1">
    <property type="entry name" value="TYPE VII SECRETION SYSTEM PROTEIN ESSC"/>
    <property type="match status" value="1"/>
</dbReference>
<dbReference type="SUPFAM" id="SSF52540">
    <property type="entry name" value="P-loop containing nucleoside triphosphate hydrolases"/>
    <property type="match status" value="1"/>
</dbReference>
<keyword evidence="3" id="KW-1133">Transmembrane helix</keyword>
<keyword evidence="3" id="KW-0472">Membrane</keyword>
<organism evidence="5">
    <name type="scientific">freshwater metagenome</name>
    <dbReference type="NCBI Taxonomy" id="449393"/>
    <lineage>
        <taxon>unclassified sequences</taxon>
        <taxon>metagenomes</taxon>
        <taxon>ecological metagenomes</taxon>
    </lineage>
</organism>
<evidence type="ECO:0000313" key="5">
    <source>
        <dbReference type="EMBL" id="CAB4556280.1"/>
    </source>
</evidence>
<reference evidence="5" key="1">
    <citation type="submission" date="2020-05" db="EMBL/GenBank/DDBJ databases">
        <authorList>
            <person name="Chiriac C."/>
            <person name="Salcher M."/>
            <person name="Ghai R."/>
            <person name="Kavagutti S V."/>
        </authorList>
    </citation>
    <scope>NUCLEOTIDE SEQUENCE</scope>
</reference>
<name>A0A6J6CXG4_9ZZZZ</name>
<keyword evidence="2" id="KW-0067">ATP-binding</keyword>
<keyword evidence="3" id="KW-0812">Transmembrane</keyword>
<accession>A0A6J6CXG4</accession>
<evidence type="ECO:0000256" key="2">
    <source>
        <dbReference type="ARBA" id="ARBA00022840"/>
    </source>
</evidence>
<dbReference type="SMART" id="SM00382">
    <property type="entry name" value="AAA"/>
    <property type="match status" value="1"/>
</dbReference>
<evidence type="ECO:0000259" key="4">
    <source>
        <dbReference type="PROSITE" id="PS50901"/>
    </source>
</evidence>
<dbReference type="Gene3D" id="3.40.50.300">
    <property type="entry name" value="P-loop containing nucleotide triphosphate hydrolases"/>
    <property type="match status" value="1"/>
</dbReference>
<proteinExistence type="predicted"/>
<feature type="transmembrane region" description="Helical" evidence="3">
    <location>
        <begin position="12"/>
        <end position="39"/>
    </location>
</feature>
<dbReference type="InterPro" id="IPR050206">
    <property type="entry name" value="FtsK/SpoIIIE/SftA"/>
</dbReference>
<dbReference type="InterPro" id="IPR003593">
    <property type="entry name" value="AAA+_ATPase"/>
</dbReference>
<dbReference type="EMBL" id="CAEZTF010000025">
    <property type="protein sequence ID" value="CAB4556280.1"/>
    <property type="molecule type" value="Genomic_DNA"/>
</dbReference>
<dbReference type="CDD" id="cd01127">
    <property type="entry name" value="TrwB_TraG_TraD_VirD4"/>
    <property type="match status" value="1"/>
</dbReference>
<dbReference type="PROSITE" id="PS50901">
    <property type="entry name" value="FTSK"/>
    <property type="match status" value="1"/>
</dbReference>
<protein>
    <submittedName>
        <fullName evidence="5">Unannotated protein</fullName>
    </submittedName>
</protein>
<dbReference type="InterPro" id="IPR002543">
    <property type="entry name" value="FtsK_dom"/>
</dbReference>
<dbReference type="PANTHER" id="PTHR22683">
    <property type="entry name" value="SPORULATION PROTEIN RELATED"/>
    <property type="match status" value="1"/>
</dbReference>
<dbReference type="GO" id="GO:0003677">
    <property type="term" value="F:DNA binding"/>
    <property type="evidence" value="ECO:0007669"/>
    <property type="project" value="InterPro"/>
</dbReference>